<sequence>MSRGFLLFALLSAFFTPFAIAQVNLTYPSNVPDGVIYVDDNYFGISWELQVVNLITSGTPDTIPVPLQNYLKNVRARMSNPLRMRIGGNSMDNSYYVPAQVPMINGTVDNVNYTPITYGPMFLDTIVRLGDIIGGSQWDVGLGLVHVADGNNTVNLAVTAAQKLGGRLDAFLLGNEPDLYTTHGLRPGQANYTVQNYIDDYANLLGQIHSIPELVNVPMGGPTICCFWDLYTLLANGYLGAFRNYLKYLTIQHYPQNNCFDRPPTFDIGYYTNHANVVGLSTWNLQGVQLAQQSGLNVSMSEFNSVSCGGLPGVSNTFAALLWTIDYALQLASLGYTSAYIHTREPGVTYNLFDPPAANLDQNTPGWTTGAPYHSLLFVTEALHSDGAKGMAVVDVQAPSPTTAANSVAAYAIYPTPNPSIARMPPTRFVIINYAANGPLNFQFNQNNTGVNPTTGGIMSIGTVIVKQLTSSSLTTNANITWGGQVVDGGGNLQGTVANNAVNGCGSATGCTISVPGPGAVIVYLDSPDSSISNAPNTTGTNGANPDASETSTEEVPAASFDPGYLNGNKARHRFSGRLELGWTCTIWGLGTLAFLSSFW</sequence>
<evidence type="ECO:0000259" key="3">
    <source>
        <dbReference type="Pfam" id="PF16862"/>
    </source>
</evidence>
<dbReference type="PANTHER" id="PTHR36183:SF2">
    <property type="entry name" value="BETA-GLUCURONIDASE C-TERMINAL DOMAIN-CONTAINING PROTEIN"/>
    <property type="match status" value="1"/>
</dbReference>
<dbReference type="Pfam" id="PF16862">
    <property type="entry name" value="Glyco_hydro_79C"/>
    <property type="match status" value="1"/>
</dbReference>
<dbReference type="STRING" id="1051891.A0A0C3QC40"/>
<evidence type="ECO:0000313" key="5">
    <source>
        <dbReference type="Proteomes" id="UP000054248"/>
    </source>
</evidence>
<dbReference type="Gene3D" id="3.20.20.80">
    <property type="entry name" value="Glycosidases"/>
    <property type="match status" value="1"/>
</dbReference>
<feature type="region of interest" description="Disordered" evidence="1">
    <location>
        <begin position="533"/>
        <end position="563"/>
    </location>
</feature>
<dbReference type="SUPFAM" id="SSF51445">
    <property type="entry name" value="(Trans)glycosidases"/>
    <property type="match status" value="1"/>
</dbReference>
<dbReference type="InterPro" id="IPR031728">
    <property type="entry name" value="GlcAase_C"/>
</dbReference>
<keyword evidence="5" id="KW-1185">Reference proteome</keyword>
<reference evidence="4 5" key="1">
    <citation type="submission" date="2014-04" db="EMBL/GenBank/DDBJ databases">
        <authorList>
            <consortium name="DOE Joint Genome Institute"/>
            <person name="Kuo A."/>
            <person name="Girlanda M."/>
            <person name="Perotto S."/>
            <person name="Kohler A."/>
            <person name="Nagy L.G."/>
            <person name="Floudas D."/>
            <person name="Copeland A."/>
            <person name="Barry K.W."/>
            <person name="Cichocki N."/>
            <person name="Veneault-Fourrey C."/>
            <person name="LaButti K."/>
            <person name="Lindquist E.A."/>
            <person name="Lipzen A."/>
            <person name="Lundell T."/>
            <person name="Morin E."/>
            <person name="Murat C."/>
            <person name="Sun H."/>
            <person name="Tunlid A."/>
            <person name="Henrissat B."/>
            <person name="Grigoriev I.V."/>
            <person name="Hibbett D.S."/>
            <person name="Martin F."/>
            <person name="Nordberg H.P."/>
            <person name="Cantor M.N."/>
            <person name="Hua S.X."/>
        </authorList>
    </citation>
    <scope>NUCLEOTIDE SEQUENCE [LARGE SCALE GENOMIC DNA]</scope>
    <source>
        <strain evidence="4 5">MUT 4182</strain>
    </source>
</reference>
<dbReference type="InterPro" id="IPR052974">
    <property type="entry name" value="GH79_Enzymes"/>
</dbReference>
<gene>
    <name evidence="4" type="ORF">M407DRAFT_28404</name>
</gene>
<dbReference type="InterPro" id="IPR017853">
    <property type="entry name" value="GH"/>
</dbReference>
<evidence type="ECO:0000256" key="2">
    <source>
        <dbReference type="SAM" id="SignalP"/>
    </source>
</evidence>
<reference evidence="5" key="2">
    <citation type="submission" date="2015-01" db="EMBL/GenBank/DDBJ databases">
        <title>Evolutionary Origins and Diversification of the Mycorrhizal Mutualists.</title>
        <authorList>
            <consortium name="DOE Joint Genome Institute"/>
            <consortium name="Mycorrhizal Genomics Consortium"/>
            <person name="Kohler A."/>
            <person name="Kuo A."/>
            <person name="Nagy L.G."/>
            <person name="Floudas D."/>
            <person name="Copeland A."/>
            <person name="Barry K.W."/>
            <person name="Cichocki N."/>
            <person name="Veneault-Fourrey C."/>
            <person name="LaButti K."/>
            <person name="Lindquist E.A."/>
            <person name="Lipzen A."/>
            <person name="Lundell T."/>
            <person name="Morin E."/>
            <person name="Murat C."/>
            <person name="Riley R."/>
            <person name="Ohm R."/>
            <person name="Sun H."/>
            <person name="Tunlid A."/>
            <person name="Henrissat B."/>
            <person name="Grigoriev I.V."/>
            <person name="Hibbett D.S."/>
            <person name="Martin F."/>
        </authorList>
    </citation>
    <scope>NUCLEOTIDE SEQUENCE [LARGE SCALE GENOMIC DNA]</scope>
    <source>
        <strain evidence="5">MUT 4182</strain>
    </source>
</reference>
<feature type="domain" description="Beta-glucuronidase C-terminal" evidence="3">
    <location>
        <begin position="410"/>
        <end position="522"/>
    </location>
</feature>
<protein>
    <recommendedName>
        <fullName evidence="3">Beta-glucuronidase C-terminal domain-containing protein</fullName>
    </recommendedName>
</protein>
<dbReference type="Gene3D" id="2.60.40.1180">
    <property type="entry name" value="Golgi alpha-mannosidase II"/>
    <property type="match status" value="1"/>
</dbReference>
<feature type="compositionally biased region" description="Low complexity" evidence="1">
    <location>
        <begin position="534"/>
        <end position="546"/>
    </location>
</feature>
<dbReference type="HOGENOM" id="CLU_023945_1_0_1"/>
<name>A0A0C3QC40_9AGAM</name>
<dbReference type="PANTHER" id="PTHR36183">
    <property type="entry name" value="BETA-GLUCURONIDASE"/>
    <property type="match status" value="1"/>
</dbReference>
<feature type="signal peptide" evidence="2">
    <location>
        <begin position="1"/>
        <end position="21"/>
    </location>
</feature>
<keyword evidence="2" id="KW-0732">Signal</keyword>
<feature type="chain" id="PRO_5002168716" description="Beta-glucuronidase C-terminal domain-containing protein" evidence="2">
    <location>
        <begin position="22"/>
        <end position="600"/>
    </location>
</feature>
<evidence type="ECO:0000313" key="4">
    <source>
        <dbReference type="EMBL" id="KIO22059.1"/>
    </source>
</evidence>
<dbReference type="Proteomes" id="UP000054248">
    <property type="component" value="Unassembled WGS sequence"/>
</dbReference>
<organism evidence="4 5">
    <name type="scientific">Tulasnella calospora MUT 4182</name>
    <dbReference type="NCBI Taxonomy" id="1051891"/>
    <lineage>
        <taxon>Eukaryota</taxon>
        <taxon>Fungi</taxon>
        <taxon>Dikarya</taxon>
        <taxon>Basidiomycota</taxon>
        <taxon>Agaricomycotina</taxon>
        <taxon>Agaricomycetes</taxon>
        <taxon>Cantharellales</taxon>
        <taxon>Tulasnellaceae</taxon>
        <taxon>Tulasnella</taxon>
    </lineage>
</organism>
<dbReference type="OrthoDB" id="2796951at2759"/>
<dbReference type="AlphaFoldDB" id="A0A0C3QC40"/>
<evidence type="ECO:0000256" key="1">
    <source>
        <dbReference type="SAM" id="MobiDB-lite"/>
    </source>
</evidence>
<accession>A0A0C3QC40</accession>
<dbReference type="EMBL" id="KN823120">
    <property type="protein sequence ID" value="KIO22059.1"/>
    <property type="molecule type" value="Genomic_DNA"/>
</dbReference>
<dbReference type="InterPro" id="IPR013780">
    <property type="entry name" value="Glyco_hydro_b"/>
</dbReference>
<proteinExistence type="predicted"/>